<feature type="region of interest" description="Disordered" evidence="1">
    <location>
        <begin position="1"/>
        <end position="20"/>
    </location>
</feature>
<organism evidence="3">
    <name type="scientific">Longilinea arvoryzae</name>
    <dbReference type="NCBI Taxonomy" id="360412"/>
    <lineage>
        <taxon>Bacteria</taxon>
        <taxon>Bacillati</taxon>
        <taxon>Chloroflexota</taxon>
        <taxon>Anaerolineae</taxon>
        <taxon>Anaerolineales</taxon>
        <taxon>Anaerolineaceae</taxon>
        <taxon>Longilinea</taxon>
    </lineage>
</organism>
<keyword evidence="2" id="KW-1133">Transmembrane helix</keyword>
<gene>
    <name evidence="3" type="ORF">LARV_01661</name>
</gene>
<dbReference type="OrthoDB" id="166940at2"/>
<protein>
    <submittedName>
        <fullName evidence="3">Uncharacterized protein</fullName>
    </submittedName>
</protein>
<keyword evidence="4" id="KW-1185">Reference proteome</keyword>
<keyword evidence="2" id="KW-0472">Membrane</keyword>
<evidence type="ECO:0000256" key="2">
    <source>
        <dbReference type="SAM" id="Phobius"/>
    </source>
</evidence>
<evidence type="ECO:0000256" key="1">
    <source>
        <dbReference type="SAM" id="MobiDB-lite"/>
    </source>
</evidence>
<reference evidence="3" key="1">
    <citation type="submission" date="2015-07" db="EMBL/GenBank/DDBJ databases">
        <title>Draft Genome Sequences of Anaerolinea thermolimosa IMO-1, Bellilinea caldifistulae GOMI-1, Leptolinea tardivitalis YMTK-2, Levilinea saccharolytica KIBI-1,Longilinea arvoryzae KOME-1, Previously Described as Members of the Anaerolineaceae (Chloroflexi).</title>
        <authorList>
            <person name="Sekiguchi Y."/>
            <person name="Ohashi A."/>
            <person name="Matsuura N."/>
            <person name="Tourlousse M.D."/>
        </authorList>
    </citation>
    <scope>NUCLEOTIDE SEQUENCE [LARGE SCALE GENOMIC DNA]</scope>
    <source>
        <strain evidence="3">KOME-1</strain>
    </source>
</reference>
<dbReference type="AlphaFoldDB" id="A0A0S7B9E8"/>
<sequence>MSKKQKRQVSSGAGSAAPVAEKISASRITASTEFHPDYAPVIKDLKRIGILAGSFIGLLVILSFFLR</sequence>
<dbReference type="RefSeq" id="WP_075073204.1">
    <property type="nucleotide sequence ID" value="NZ_DF967972.1"/>
</dbReference>
<proteinExistence type="predicted"/>
<name>A0A0S7B9E8_9CHLR</name>
<feature type="transmembrane region" description="Helical" evidence="2">
    <location>
        <begin position="48"/>
        <end position="66"/>
    </location>
</feature>
<evidence type="ECO:0000313" key="3">
    <source>
        <dbReference type="EMBL" id="GAP13902.1"/>
    </source>
</evidence>
<accession>A0A0S7B9E8</accession>
<evidence type="ECO:0000313" key="4">
    <source>
        <dbReference type="Proteomes" id="UP000055060"/>
    </source>
</evidence>
<dbReference type="EMBL" id="DF967972">
    <property type="protein sequence ID" value="GAP13902.1"/>
    <property type="molecule type" value="Genomic_DNA"/>
</dbReference>
<keyword evidence="2" id="KW-0812">Transmembrane</keyword>
<dbReference type="Proteomes" id="UP000055060">
    <property type="component" value="Unassembled WGS sequence"/>
</dbReference>